<dbReference type="InterPro" id="IPR001754">
    <property type="entry name" value="OMPdeCOase_dom"/>
</dbReference>
<evidence type="ECO:0000313" key="12">
    <source>
        <dbReference type="Proteomes" id="UP000051751"/>
    </source>
</evidence>
<gene>
    <name evidence="9" type="ORF">IV38_GL001847</name>
    <name evidence="10" type="ORF">IV40_GL001708</name>
</gene>
<evidence type="ECO:0000259" key="8">
    <source>
        <dbReference type="SMART" id="SM00934"/>
    </source>
</evidence>
<dbReference type="SUPFAM" id="SSF51366">
    <property type="entry name" value="Ribulose-phoshate binding barrel"/>
    <property type="match status" value="1"/>
</dbReference>
<dbReference type="Proteomes" id="UP000051751">
    <property type="component" value="Unassembled WGS sequence"/>
</dbReference>
<evidence type="ECO:0000256" key="6">
    <source>
        <dbReference type="ARBA" id="ARBA00023239"/>
    </source>
</evidence>
<keyword evidence="11" id="KW-1185">Reference proteome</keyword>
<proteinExistence type="inferred from homology"/>
<dbReference type="InterPro" id="IPR017553">
    <property type="entry name" value="3-hexulose-6-phosphate_synth"/>
</dbReference>
<dbReference type="Gene3D" id="3.20.20.70">
    <property type="entry name" value="Aldolase class I"/>
    <property type="match status" value="1"/>
</dbReference>
<dbReference type="NCBIfam" id="TIGR03128">
    <property type="entry name" value="RuMP_HxlA"/>
    <property type="match status" value="1"/>
</dbReference>
<dbReference type="EMBL" id="JQAZ01000006">
    <property type="protein sequence ID" value="KRN30523.1"/>
    <property type="molecule type" value="Genomic_DNA"/>
</dbReference>
<evidence type="ECO:0000313" key="10">
    <source>
        <dbReference type="EMBL" id="KRN30523.1"/>
    </source>
</evidence>
<comment type="similarity">
    <text evidence="3">Belongs to the HPS/KGPDC family. HPS subfamily.</text>
</comment>
<dbReference type="Pfam" id="PF00215">
    <property type="entry name" value="OMPdecase"/>
    <property type="match status" value="1"/>
</dbReference>
<evidence type="ECO:0000256" key="2">
    <source>
        <dbReference type="ARBA" id="ARBA00005014"/>
    </source>
</evidence>
<dbReference type="InterPro" id="IPR011060">
    <property type="entry name" value="RibuloseP-bd_barrel"/>
</dbReference>
<comment type="catalytic activity">
    <reaction evidence="1">
        <text>D-ribulose 5-phosphate + formaldehyde = D-arabino-hex-3-ulose 6-phosphate</text>
        <dbReference type="Rhea" id="RHEA:25201"/>
        <dbReference type="ChEBI" id="CHEBI:16842"/>
        <dbReference type="ChEBI" id="CHEBI:58121"/>
        <dbReference type="ChEBI" id="CHEBI:58542"/>
        <dbReference type="EC" id="4.1.2.43"/>
    </reaction>
</comment>
<organism evidence="9 12">
    <name type="scientific">Lactobacillus selangorensis</name>
    <dbReference type="NCBI Taxonomy" id="81857"/>
    <lineage>
        <taxon>Bacteria</taxon>
        <taxon>Bacillati</taxon>
        <taxon>Bacillota</taxon>
        <taxon>Bacilli</taxon>
        <taxon>Lactobacillales</taxon>
        <taxon>Lactobacillaceae</taxon>
        <taxon>Lactobacillus</taxon>
    </lineage>
</organism>
<dbReference type="FunFam" id="3.20.20.70:FF:000022">
    <property type="entry name" value="3-keto-L-gulonate-6-phosphate decarboxylase UlaD"/>
    <property type="match status" value="1"/>
</dbReference>
<dbReference type="AlphaFoldDB" id="A0A0R2FJN5"/>
<evidence type="ECO:0000256" key="4">
    <source>
        <dbReference type="ARBA" id="ARBA00012890"/>
    </source>
</evidence>
<dbReference type="PANTHER" id="PTHR35039">
    <property type="entry name" value="3-KETO-L-GULONATE-6-PHOSPHATE DECARBOXYLASE SGBH-RELATED"/>
    <property type="match status" value="1"/>
</dbReference>
<evidence type="ECO:0000256" key="1">
    <source>
        <dbReference type="ARBA" id="ARBA00000718"/>
    </source>
</evidence>
<accession>A0A0R2FJN5</accession>
<evidence type="ECO:0000256" key="3">
    <source>
        <dbReference type="ARBA" id="ARBA00006350"/>
    </source>
</evidence>
<evidence type="ECO:0000256" key="5">
    <source>
        <dbReference type="ARBA" id="ARBA00022563"/>
    </source>
</evidence>
<dbReference type="EMBL" id="JQAT01000005">
    <property type="protein sequence ID" value="KRN28006.1"/>
    <property type="molecule type" value="Genomic_DNA"/>
</dbReference>
<dbReference type="STRING" id="81857.IV38_GL001847"/>
<feature type="domain" description="Orotidine 5'-phosphate decarboxylase" evidence="8">
    <location>
        <begin position="12"/>
        <end position="213"/>
    </location>
</feature>
<keyword evidence="7" id="KW-0119">Carbohydrate metabolism</keyword>
<keyword evidence="6" id="KW-0456">Lyase</keyword>
<dbReference type="InterPro" id="IPR041710">
    <property type="entry name" value="HPS/KGPDC"/>
</dbReference>
<dbReference type="GO" id="GO:0043801">
    <property type="term" value="F:hexulose-6-phosphate synthase activity"/>
    <property type="evidence" value="ECO:0007669"/>
    <property type="project" value="UniProtKB-EC"/>
</dbReference>
<reference evidence="11 12" key="1">
    <citation type="journal article" date="2015" name="Genome Announc.">
        <title>Expanding the biotechnology potential of lactobacilli through comparative genomics of 213 strains and associated genera.</title>
        <authorList>
            <person name="Sun Z."/>
            <person name="Harris H.M."/>
            <person name="McCann A."/>
            <person name="Guo C."/>
            <person name="Argimon S."/>
            <person name="Zhang W."/>
            <person name="Yang X."/>
            <person name="Jeffery I.B."/>
            <person name="Cooney J.C."/>
            <person name="Kagawa T.F."/>
            <person name="Liu W."/>
            <person name="Song Y."/>
            <person name="Salvetti E."/>
            <person name="Wrobel A."/>
            <person name="Rasinkangas P."/>
            <person name="Parkhill J."/>
            <person name="Rea M.C."/>
            <person name="O'Sullivan O."/>
            <person name="Ritari J."/>
            <person name="Douillard F.P."/>
            <person name="Paul Ross R."/>
            <person name="Yang R."/>
            <person name="Briner A.E."/>
            <person name="Felis G.E."/>
            <person name="de Vos W.M."/>
            <person name="Barrangou R."/>
            <person name="Klaenhammer T.R."/>
            <person name="Caufield P.W."/>
            <person name="Cui Y."/>
            <person name="Zhang H."/>
            <person name="O'Toole P.W."/>
        </authorList>
    </citation>
    <scope>NUCLEOTIDE SEQUENCE [LARGE SCALE GENOMIC DNA]</scope>
    <source>
        <strain evidence="9 12">ATCC BAA-66</strain>
        <strain evidence="10 11">DSM 13344</strain>
    </source>
</reference>
<name>A0A0R2FJN5_9LACO</name>
<dbReference type="CDD" id="cd04726">
    <property type="entry name" value="KGPDC_HPS"/>
    <property type="match status" value="1"/>
</dbReference>
<dbReference type="GO" id="GO:0006207">
    <property type="term" value="P:'de novo' pyrimidine nucleobase biosynthetic process"/>
    <property type="evidence" value="ECO:0007669"/>
    <property type="project" value="InterPro"/>
</dbReference>
<evidence type="ECO:0000256" key="7">
    <source>
        <dbReference type="ARBA" id="ARBA00023277"/>
    </source>
</evidence>
<dbReference type="PATRIC" id="fig|81857.3.peg.1864"/>
<dbReference type="InterPro" id="IPR013785">
    <property type="entry name" value="Aldolase_TIM"/>
</dbReference>
<dbReference type="GO" id="GO:0006730">
    <property type="term" value="P:one-carbon metabolic process"/>
    <property type="evidence" value="ECO:0007669"/>
    <property type="project" value="UniProtKB-KW"/>
</dbReference>
<comment type="caution">
    <text evidence="9">The sequence shown here is derived from an EMBL/GenBank/DDBJ whole genome shotgun (WGS) entry which is preliminary data.</text>
</comment>
<keyword evidence="5" id="KW-0554">One-carbon metabolism</keyword>
<dbReference type="PANTHER" id="PTHR35039:SF3">
    <property type="entry name" value="3-KETO-L-GULONATE-6-PHOSPHATE DECARBOXYLASE SGBH-RELATED"/>
    <property type="match status" value="1"/>
</dbReference>
<comment type="pathway">
    <text evidence="2">One-carbon metabolism; formaldehyde assimilation via RuMP pathway; D-fructose 6-phosphate from D-ribulose 5-phosphate and formaldehyde: step 1/2.</text>
</comment>
<dbReference type="GO" id="GO:0033982">
    <property type="term" value="F:3-dehydro-L-gulonate-6-phosphate decarboxylase activity"/>
    <property type="evidence" value="ECO:0007669"/>
    <property type="project" value="TreeGrafter"/>
</dbReference>
<dbReference type="GO" id="GO:0004590">
    <property type="term" value="F:orotidine-5'-phosphate decarboxylase activity"/>
    <property type="evidence" value="ECO:0007669"/>
    <property type="project" value="InterPro"/>
</dbReference>
<dbReference type="EC" id="4.1.2.43" evidence="4"/>
<dbReference type="SMART" id="SM00934">
    <property type="entry name" value="OMPdecase"/>
    <property type="match status" value="1"/>
</dbReference>
<dbReference type="Proteomes" id="UP000051645">
    <property type="component" value="Unassembled WGS sequence"/>
</dbReference>
<evidence type="ECO:0000313" key="9">
    <source>
        <dbReference type="EMBL" id="KRN28006.1"/>
    </source>
</evidence>
<sequence>MKSITRKAKKMKLQLALDDIQFDDAIELAKKVSGSVDIFEMGTPFIIENGMRSVRTFSKLFPNNEILADTKIMDAGAYEAALTYIAGADDCTVMGITDDQTIKECVKTAQKYGKRLFVDTICISNPTERIPKLEALGVRNISVHVGVDQQSLGESPLSSLKKIKAASKKSCLSVAGGIKLDTVNQYRVLEPDIVIVGGGILHADDPAQAAQKLAAVVHS</sequence>
<protein>
    <recommendedName>
        <fullName evidence="4">3-hexulose-6-phosphate synthase</fullName>
        <ecNumber evidence="4">4.1.2.43</ecNumber>
    </recommendedName>
</protein>
<evidence type="ECO:0000313" key="11">
    <source>
        <dbReference type="Proteomes" id="UP000051645"/>
    </source>
</evidence>
<dbReference type="GO" id="GO:0019854">
    <property type="term" value="P:L-ascorbic acid catabolic process"/>
    <property type="evidence" value="ECO:0007669"/>
    <property type="project" value="TreeGrafter"/>
</dbReference>